<feature type="transmembrane region" description="Helical" evidence="1">
    <location>
        <begin position="12"/>
        <end position="30"/>
    </location>
</feature>
<dbReference type="RefSeq" id="WP_150416442.1">
    <property type="nucleotide sequence ID" value="NZ_VYQF01000008.1"/>
</dbReference>
<evidence type="ECO:0000256" key="1">
    <source>
        <dbReference type="SAM" id="Phobius"/>
    </source>
</evidence>
<keyword evidence="1" id="KW-1133">Transmembrane helix</keyword>
<comment type="caution">
    <text evidence="2">The sequence shown here is derived from an EMBL/GenBank/DDBJ whole genome shotgun (WGS) entry which is preliminary data.</text>
</comment>
<evidence type="ECO:0000313" key="2">
    <source>
        <dbReference type="EMBL" id="KAA9036319.1"/>
    </source>
</evidence>
<gene>
    <name evidence="2" type="ORF">FW778_18970</name>
</gene>
<keyword evidence="1" id="KW-0812">Transmembrane</keyword>
<feature type="transmembrane region" description="Helical" evidence="1">
    <location>
        <begin position="66"/>
        <end position="86"/>
    </location>
</feature>
<evidence type="ECO:0008006" key="4">
    <source>
        <dbReference type="Google" id="ProtNLM"/>
    </source>
</evidence>
<protein>
    <recommendedName>
        <fullName evidence="4">VanZ like family protein</fullName>
    </recommendedName>
</protein>
<name>A0A5J5IE26_9BACT</name>
<keyword evidence="3" id="KW-1185">Reference proteome</keyword>
<dbReference type="Proteomes" id="UP000326903">
    <property type="component" value="Unassembled WGS sequence"/>
</dbReference>
<dbReference type="AlphaFoldDB" id="A0A5J5IE26"/>
<accession>A0A5J5IE26</accession>
<sequence>MIKIERDKWKHFAVGILMGITLQIFSGYVMPGHFVLSVVTTFILVVAISYGFELFSLFTGKGHYELLDAVAGTIGGIVGIAIILIFA</sequence>
<evidence type="ECO:0000313" key="3">
    <source>
        <dbReference type="Proteomes" id="UP000326903"/>
    </source>
</evidence>
<proteinExistence type="predicted"/>
<keyword evidence="1" id="KW-0472">Membrane</keyword>
<organism evidence="2 3">
    <name type="scientific">Ginsengibacter hankyongi</name>
    <dbReference type="NCBI Taxonomy" id="2607284"/>
    <lineage>
        <taxon>Bacteria</taxon>
        <taxon>Pseudomonadati</taxon>
        <taxon>Bacteroidota</taxon>
        <taxon>Chitinophagia</taxon>
        <taxon>Chitinophagales</taxon>
        <taxon>Chitinophagaceae</taxon>
        <taxon>Ginsengibacter</taxon>
    </lineage>
</organism>
<reference evidence="2 3" key="1">
    <citation type="submission" date="2019-09" db="EMBL/GenBank/DDBJ databases">
        <title>Draft genome sequence of Ginsengibacter sp. BR5-29.</title>
        <authorList>
            <person name="Im W.-T."/>
        </authorList>
    </citation>
    <scope>NUCLEOTIDE SEQUENCE [LARGE SCALE GENOMIC DNA]</scope>
    <source>
        <strain evidence="2 3">BR5-29</strain>
    </source>
</reference>
<dbReference type="EMBL" id="VYQF01000008">
    <property type="protein sequence ID" value="KAA9036319.1"/>
    <property type="molecule type" value="Genomic_DNA"/>
</dbReference>
<feature type="transmembrane region" description="Helical" evidence="1">
    <location>
        <begin position="36"/>
        <end position="59"/>
    </location>
</feature>